<dbReference type="AlphaFoldDB" id="A0A498MIQ1"/>
<comment type="caution">
    <text evidence="2">The sequence shown here is derived from an EMBL/GenBank/DDBJ whole genome shotgun (WGS) entry which is preliminary data.</text>
</comment>
<accession>A0A498MIQ1</accession>
<feature type="domain" description="Peptidase M60" evidence="1">
    <location>
        <begin position="88"/>
        <end position="273"/>
    </location>
</feature>
<evidence type="ECO:0000259" key="1">
    <source>
        <dbReference type="PROSITE" id="PS51723"/>
    </source>
</evidence>
<dbReference type="Pfam" id="PF13402">
    <property type="entry name" value="Peptidase_M60"/>
    <property type="match status" value="1"/>
</dbReference>
<dbReference type="InterPro" id="IPR031161">
    <property type="entry name" value="Peptidase_M60_dom"/>
</dbReference>
<name>A0A498MIQ1_LABRO</name>
<protein>
    <submittedName>
        <fullName evidence="2">TRPM8 channel-associated factor-like protein</fullName>
    </submittedName>
</protein>
<dbReference type="PROSITE" id="PS51723">
    <property type="entry name" value="PEPTIDASE_M60"/>
    <property type="match status" value="1"/>
</dbReference>
<dbReference type="InterPro" id="IPR051244">
    <property type="entry name" value="TCAF"/>
</dbReference>
<dbReference type="Pfam" id="PF17291">
    <property type="entry name" value="M60-like_N"/>
    <property type="match status" value="1"/>
</dbReference>
<dbReference type="GO" id="GO:0090314">
    <property type="term" value="P:positive regulation of protein targeting to membrane"/>
    <property type="evidence" value="ECO:0007669"/>
    <property type="project" value="TreeGrafter"/>
</dbReference>
<evidence type="ECO:0000313" key="3">
    <source>
        <dbReference type="Proteomes" id="UP000290572"/>
    </source>
</evidence>
<dbReference type="PANTHER" id="PTHR15730">
    <property type="entry name" value="EXPERIMENTAL AUTOIMMUNE PROSTATITIS ANTIGEN 2-RELATED"/>
    <property type="match status" value="1"/>
</dbReference>
<dbReference type="STRING" id="84645.A0A498MIQ1"/>
<dbReference type="EMBL" id="QBIY01012676">
    <property type="protein sequence ID" value="RXN19292.1"/>
    <property type="molecule type" value="Genomic_DNA"/>
</dbReference>
<gene>
    <name evidence="2" type="ORF">ROHU_025888</name>
</gene>
<keyword evidence="3" id="KW-1185">Reference proteome</keyword>
<evidence type="ECO:0000313" key="2">
    <source>
        <dbReference type="EMBL" id="RXN19292.1"/>
    </source>
</evidence>
<dbReference type="GO" id="GO:0005886">
    <property type="term" value="C:plasma membrane"/>
    <property type="evidence" value="ECO:0007669"/>
    <property type="project" value="TreeGrafter"/>
</dbReference>
<reference evidence="2 3" key="1">
    <citation type="submission" date="2018-03" db="EMBL/GenBank/DDBJ databases">
        <title>Draft genome sequence of Rohu Carp (Labeo rohita).</title>
        <authorList>
            <person name="Das P."/>
            <person name="Kushwaha B."/>
            <person name="Joshi C.G."/>
            <person name="Kumar D."/>
            <person name="Nagpure N.S."/>
            <person name="Sahoo L."/>
            <person name="Das S.P."/>
            <person name="Bit A."/>
            <person name="Patnaik S."/>
            <person name="Meher P.K."/>
            <person name="Jayasankar P."/>
            <person name="Koringa P.G."/>
            <person name="Patel N.V."/>
            <person name="Hinsu A.T."/>
            <person name="Kumar R."/>
            <person name="Pandey M."/>
            <person name="Agarwal S."/>
            <person name="Srivastava S."/>
            <person name="Singh M."/>
            <person name="Iquebal M.A."/>
            <person name="Jaiswal S."/>
            <person name="Angadi U.B."/>
            <person name="Kumar N."/>
            <person name="Raza M."/>
            <person name="Shah T.M."/>
            <person name="Rai A."/>
            <person name="Jena J.K."/>
        </authorList>
    </citation>
    <scope>NUCLEOTIDE SEQUENCE [LARGE SCALE GENOMIC DNA]</scope>
    <source>
        <strain evidence="2">DASCIFA01</strain>
        <tissue evidence="2">Testis</tissue>
    </source>
</reference>
<proteinExistence type="predicted"/>
<dbReference type="Proteomes" id="UP000290572">
    <property type="component" value="Unassembled WGS sequence"/>
</dbReference>
<dbReference type="PANTHER" id="PTHR15730:SF5">
    <property type="entry name" value="SI:CH211-210B2.2-RELATED"/>
    <property type="match status" value="1"/>
</dbReference>
<dbReference type="SMART" id="SM01276">
    <property type="entry name" value="M60-like"/>
    <property type="match status" value="1"/>
</dbReference>
<sequence length="273" mass="30451">MRCHDSTAYTSVVVGLSDIVKKLGVPQVCSNCPVESAKDRLMLHIGSEVYKVSPDPDALLPYIIKDRPKLPTVSKARVRISAKTEGSEEWISTGLYLSPGMKTNIAVPPEISRKNWQVQLGCQTDNIGGANVLKRAPVVHERFPLDAEMVQVCNLWGGLIYIIAPPQSKVDGVEIVVQDAVQAPYFKSGETSVADWVDKIRQAPAPWAELEFENIIMTLQSEFVRNLDRPDEVAKLWDTIMRSIADLAAKPGKFPRKERFVADVQISAGWWYY</sequence>
<organism evidence="2 3">
    <name type="scientific">Labeo rohita</name>
    <name type="common">Indian major carp</name>
    <name type="synonym">Cyprinus rohita</name>
    <dbReference type="NCBI Taxonomy" id="84645"/>
    <lineage>
        <taxon>Eukaryota</taxon>
        <taxon>Metazoa</taxon>
        <taxon>Chordata</taxon>
        <taxon>Craniata</taxon>
        <taxon>Vertebrata</taxon>
        <taxon>Euteleostomi</taxon>
        <taxon>Actinopterygii</taxon>
        <taxon>Neopterygii</taxon>
        <taxon>Teleostei</taxon>
        <taxon>Ostariophysi</taxon>
        <taxon>Cypriniformes</taxon>
        <taxon>Cyprinidae</taxon>
        <taxon>Labeoninae</taxon>
        <taxon>Labeonini</taxon>
        <taxon>Labeo</taxon>
    </lineage>
</organism>
<dbReference type="InterPro" id="IPR035423">
    <property type="entry name" value="M60-like_N"/>
</dbReference>
<dbReference type="GO" id="GO:0044325">
    <property type="term" value="F:transmembrane transporter binding"/>
    <property type="evidence" value="ECO:0007669"/>
    <property type="project" value="TreeGrafter"/>
</dbReference>
<dbReference type="Gene3D" id="3.40.390.80">
    <property type="entry name" value="Peptidase M60, enhancin-like domain 2"/>
    <property type="match status" value="1"/>
</dbReference>